<dbReference type="EMBL" id="KZ825358">
    <property type="protein sequence ID" value="RAH43912.1"/>
    <property type="molecule type" value="Genomic_DNA"/>
</dbReference>
<dbReference type="Proteomes" id="UP000249057">
    <property type="component" value="Unassembled WGS sequence"/>
</dbReference>
<protein>
    <submittedName>
        <fullName evidence="1">Uncharacterized protein</fullName>
    </submittedName>
</protein>
<organism evidence="1 2">
    <name type="scientific">Aspergillus brunneoviolaceus CBS 621.78</name>
    <dbReference type="NCBI Taxonomy" id="1450534"/>
    <lineage>
        <taxon>Eukaryota</taxon>
        <taxon>Fungi</taxon>
        <taxon>Dikarya</taxon>
        <taxon>Ascomycota</taxon>
        <taxon>Pezizomycotina</taxon>
        <taxon>Eurotiomycetes</taxon>
        <taxon>Eurotiomycetidae</taxon>
        <taxon>Eurotiales</taxon>
        <taxon>Aspergillaceae</taxon>
        <taxon>Aspergillus</taxon>
        <taxon>Aspergillus subgen. Circumdati</taxon>
    </lineage>
</organism>
<evidence type="ECO:0000313" key="1">
    <source>
        <dbReference type="EMBL" id="RAH43912.1"/>
    </source>
</evidence>
<name>A0ACD1G402_9EURO</name>
<sequence length="216" mass="22753">MVLARPQILRASARALGTVRQTVPTQQFARRTYAQAAESTNKSSDLPWLIGSLGLGIPGAYYLLATGPKAAASSHDTPDTHHHGEPKGKTSTSAPIEKEESASAQDSAPQPDRDAEQKTESDSGPAATASTDGKAPSEADESRLLYRDRGMLTQTQKPSTRKEAGNASTISGKQEGISNATTDHPHVNEPGKSVKGEGETETAKVKGTVSPDRPQQ</sequence>
<gene>
    <name evidence="1" type="ORF">BO95DRAFT_483627</name>
</gene>
<reference evidence="1" key="1">
    <citation type="submission" date="2018-02" db="EMBL/GenBank/DDBJ databases">
        <title>The genomes of Aspergillus section Nigri reveals drivers in fungal speciation.</title>
        <authorList>
            <consortium name="DOE Joint Genome Institute"/>
            <person name="Vesth T.C."/>
            <person name="Nybo J."/>
            <person name="Theobald S."/>
            <person name="Brandl J."/>
            <person name="Frisvad J.C."/>
            <person name="Nielsen K.F."/>
            <person name="Lyhne E.K."/>
            <person name="Kogle M.E."/>
            <person name="Kuo A."/>
            <person name="Riley R."/>
            <person name="Clum A."/>
            <person name="Nolan M."/>
            <person name="Lipzen A."/>
            <person name="Salamov A."/>
            <person name="Henrissat B."/>
            <person name="Wiebenga A."/>
            <person name="De vries R.P."/>
            <person name="Grigoriev I.V."/>
            <person name="Mortensen U.H."/>
            <person name="Andersen M.R."/>
            <person name="Baker S.E."/>
        </authorList>
    </citation>
    <scope>NUCLEOTIDE SEQUENCE</scope>
    <source>
        <strain evidence="1">CBS 621.78</strain>
    </source>
</reference>
<keyword evidence="2" id="KW-1185">Reference proteome</keyword>
<proteinExistence type="predicted"/>
<accession>A0ACD1G402</accession>
<evidence type="ECO:0000313" key="2">
    <source>
        <dbReference type="Proteomes" id="UP000249057"/>
    </source>
</evidence>